<gene>
    <name evidence="1" type="ORF">L195_g059329</name>
</gene>
<name>A0A2K3JXI5_TRIPR</name>
<reference evidence="1 2" key="1">
    <citation type="journal article" date="2014" name="Am. J. Bot.">
        <title>Genome assembly and annotation for red clover (Trifolium pratense; Fabaceae).</title>
        <authorList>
            <person name="Istvanek J."/>
            <person name="Jaros M."/>
            <person name="Krenek A."/>
            <person name="Repkova J."/>
        </authorList>
    </citation>
    <scope>NUCLEOTIDE SEQUENCE [LARGE SCALE GENOMIC DNA]</scope>
    <source>
        <strain evidence="2">cv. Tatra</strain>
        <tissue evidence="1">Young leaves</tissue>
    </source>
</reference>
<evidence type="ECO:0000313" key="1">
    <source>
        <dbReference type="EMBL" id="PNX58718.1"/>
    </source>
</evidence>
<dbReference type="EMBL" id="ASHM01128952">
    <property type="protein sequence ID" value="PNX58718.1"/>
    <property type="molecule type" value="Genomic_DNA"/>
</dbReference>
<accession>A0A2K3JXI5</accession>
<dbReference type="AlphaFoldDB" id="A0A2K3JXI5"/>
<dbReference type="Proteomes" id="UP000236291">
    <property type="component" value="Unassembled WGS sequence"/>
</dbReference>
<comment type="caution">
    <text evidence="1">The sequence shown here is derived from an EMBL/GenBank/DDBJ whole genome shotgun (WGS) entry which is preliminary data.</text>
</comment>
<protein>
    <submittedName>
        <fullName evidence="1">F-box protein</fullName>
    </submittedName>
</protein>
<evidence type="ECO:0000313" key="2">
    <source>
        <dbReference type="Proteomes" id="UP000236291"/>
    </source>
</evidence>
<reference evidence="1 2" key="2">
    <citation type="journal article" date="2017" name="Front. Plant Sci.">
        <title>Gene Classification and Mining of Molecular Markers Useful in Red Clover (Trifolium pratense) Breeding.</title>
        <authorList>
            <person name="Istvanek J."/>
            <person name="Dluhosova J."/>
            <person name="Dluhos P."/>
            <person name="Patkova L."/>
            <person name="Nedelnik J."/>
            <person name="Repkova J."/>
        </authorList>
    </citation>
    <scope>NUCLEOTIDE SEQUENCE [LARGE SCALE GENOMIC DNA]</scope>
    <source>
        <strain evidence="2">cv. Tatra</strain>
        <tissue evidence="1">Young leaves</tissue>
    </source>
</reference>
<proteinExistence type="predicted"/>
<organism evidence="1 2">
    <name type="scientific">Trifolium pratense</name>
    <name type="common">Red clover</name>
    <dbReference type="NCBI Taxonomy" id="57577"/>
    <lineage>
        <taxon>Eukaryota</taxon>
        <taxon>Viridiplantae</taxon>
        <taxon>Streptophyta</taxon>
        <taxon>Embryophyta</taxon>
        <taxon>Tracheophyta</taxon>
        <taxon>Spermatophyta</taxon>
        <taxon>Magnoliopsida</taxon>
        <taxon>eudicotyledons</taxon>
        <taxon>Gunneridae</taxon>
        <taxon>Pentapetalae</taxon>
        <taxon>rosids</taxon>
        <taxon>fabids</taxon>
        <taxon>Fabales</taxon>
        <taxon>Fabaceae</taxon>
        <taxon>Papilionoideae</taxon>
        <taxon>50 kb inversion clade</taxon>
        <taxon>NPAAA clade</taxon>
        <taxon>Hologalegina</taxon>
        <taxon>IRL clade</taxon>
        <taxon>Trifolieae</taxon>
        <taxon>Trifolium</taxon>
    </lineage>
</organism>
<sequence>MRSQCFIASFDLGNECYQEVLLPDYFDEVDENTIHLSVFRDCLCMISGEDVSVMKEYGNKESWTKLITISYLRDPSASSYPDIMGICVFEDEQVLLTYQGDTRWEHISYNRKNNTSKFIEFENTPEICVESLISP</sequence>